<dbReference type="EMBL" id="OX596089">
    <property type="protein sequence ID" value="CAN0524705.1"/>
    <property type="molecule type" value="Genomic_DNA"/>
</dbReference>
<reference evidence="1" key="2">
    <citation type="submission" date="2025-03" db="EMBL/GenBank/DDBJ databases">
        <authorList>
            <consortium name="ELIXIR-Norway"/>
            <consortium name="Elixir Norway"/>
        </authorList>
    </citation>
    <scope>NUCLEOTIDE SEQUENCE</scope>
</reference>
<gene>
    <name evidence="1" type="ORF">MRATA1EN22A_LOCUS23969</name>
</gene>
<evidence type="ECO:0000313" key="2">
    <source>
        <dbReference type="Proteomes" id="UP001162501"/>
    </source>
</evidence>
<sequence>MQREMEPSLPQNFTRSFHSLLLSIDDHAVKSTVAAYITIVGQRLSGDCHCWVLVWDVSEDSFMQGVVGADDLQDPLRWGEFSPCQLHSDRCPAHKIREDILH</sequence>
<evidence type="ECO:0000313" key="1">
    <source>
        <dbReference type="EMBL" id="CAN0524705.1"/>
    </source>
</evidence>
<proteinExistence type="predicted"/>
<reference evidence="1" key="1">
    <citation type="submission" date="2023-05" db="EMBL/GenBank/DDBJ databases">
        <authorList>
            <consortium name="ELIXIR-Norway"/>
        </authorList>
    </citation>
    <scope>NUCLEOTIDE SEQUENCE</scope>
</reference>
<accession>A0AC59ZWH8</accession>
<organism evidence="1 2">
    <name type="scientific">Rangifer tarandus platyrhynchus</name>
    <name type="common">Svalbard reindeer</name>
    <dbReference type="NCBI Taxonomy" id="3082113"/>
    <lineage>
        <taxon>Eukaryota</taxon>
        <taxon>Metazoa</taxon>
        <taxon>Chordata</taxon>
        <taxon>Craniata</taxon>
        <taxon>Vertebrata</taxon>
        <taxon>Euteleostomi</taxon>
        <taxon>Mammalia</taxon>
        <taxon>Eutheria</taxon>
        <taxon>Laurasiatheria</taxon>
        <taxon>Artiodactyla</taxon>
        <taxon>Ruminantia</taxon>
        <taxon>Pecora</taxon>
        <taxon>Cervidae</taxon>
        <taxon>Odocoileinae</taxon>
        <taxon>Rangifer</taxon>
    </lineage>
</organism>
<dbReference type="Proteomes" id="UP001162501">
    <property type="component" value="Chromosome 5"/>
</dbReference>
<protein>
    <submittedName>
        <fullName evidence="1">Uncharacterized protein</fullName>
    </submittedName>
</protein>
<name>A0AC59ZWH8_RANTA</name>